<dbReference type="Gene3D" id="3.30.465.10">
    <property type="match status" value="1"/>
</dbReference>
<dbReference type="GO" id="GO:0071949">
    <property type="term" value="F:FAD binding"/>
    <property type="evidence" value="ECO:0007669"/>
    <property type="project" value="InterPro"/>
</dbReference>
<keyword evidence="5" id="KW-0560">Oxidoreductase</keyword>
<dbReference type="InterPro" id="IPR016167">
    <property type="entry name" value="FAD-bd_PCMH_sub1"/>
</dbReference>
<dbReference type="InterPro" id="IPR036318">
    <property type="entry name" value="FAD-bd_PCMH-like_sf"/>
</dbReference>
<evidence type="ECO:0000256" key="2">
    <source>
        <dbReference type="ARBA" id="ARBA00005466"/>
    </source>
</evidence>
<protein>
    <submittedName>
        <fullName evidence="6">FAD/FMN-containing dehydrogenase</fullName>
    </submittedName>
</protein>
<dbReference type="PANTHER" id="PTHR42973:SF39">
    <property type="entry name" value="FAD-BINDING PCMH-TYPE DOMAIN-CONTAINING PROTEIN"/>
    <property type="match status" value="1"/>
</dbReference>
<keyword evidence="4" id="KW-0274">FAD</keyword>
<evidence type="ECO:0000256" key="3">
    <source>
        <dbReference type="ARBA" id="ARBA00022630"/>
    </source>
</evidence>
<dbReference type="PROSITE" id="PS00862">
    <property type="entry name" value="OX2_COVAL_FAD"/>
    <property type="match status" value="1"/>
</dbReference>
<organism evidence="6 7">
    <name type="scientific">Arthrobacter cupressi</name>
    <dbReference type="NCBI Taxonomy" id="1045773"/>
    <lineage>
        <taxon>Bacteria</taxon>
        <taxon>Bacillati</taxon>
        <taxon>Actinomycetota</taxon>
        <taxon>Actinomycetes</taxon>
        <taxon>Micrococcales</taxon>
        <taxon>Micrococcaceae</taxon>
        <taxon>Arthrobacter</taxon>
    </lineage>
</organism>
<evidence type="ECO:0000256" key="4">
    <source>
        <dbReference type="ARBA" id="ARBA00022827"/>
    </source>
</evidence>
<dbReference type="Pfam" id="PF01565">
    <property type="entry name" value="FAD_binding_4"/>
    <property type="match status" value="1"/>
</dbReference>
<dbReference type="Gene3D" id="3.40.462.20">
    <property type="match status" value="1"/>
</dbReference>
<comment type="similarity">
    <text evidence="2">Belongs to the oxygen-dependent FAD-linked oxidoreductase family.</text>
</comment>
<dbReference type="InterPro" id="IPR006093">
    <property type="entry name" value="Oxy_OxRdtase_FAD_BS"/>
</dbReference>
<dbReference type="RefSeq" id="WP_074586700.1">
    <property type="nucleotide sequence ID" value="NZ_FNEI01000002.1"/>
</dbReference>
<keyword evidence="3" id="KW-0285">Flavoprotein</keyword>
<sequence length="444" mass="47501">MEWTRPESPDYDEKRKLFNAMIDRRPAVIAQCASPGDVAEALQYARDHRLDVAVRAGGHSVAGMSTNEGGLVVDVRPMKTISVDREARTVAVGSGVTWGEFDRATQEHGLATTGGRASTTGVAGFTLGGGSGWLERSFGFACDNLLSVDLVTAGGDRVTASAQENPELFWALHGGGGNFGVATSFTFRLRDLGPTVQAGLMLFPGAAATEVSRGFRDAALAAPDAVGTALVYLTAPPEPFVPEDMVGKMGVGMAYLYAGDAEEGASYVQPFRDMGPAVDLVGPMGYADFQCMLDDPPGLYNYWSADYHDELPDDALDLFVDSAQRLPGEHSQQLIARWGGAVGGPAAASTPLLNRSAAWVSHPFGLADTPEGGQEAKAWVKQFRADIAPHTTGGVWLNFIGHEGQERIIAAYGEENYKRLSRVKREFDPENTFRGNQNILPAER</sequence>
<dbReference type="AlphaFoldDB" id="A0A1G8JUC6"/>
<dbReference type="InterPro" id="IPR006094">
    <property type="entry name" value="Oxid_FAD_bind_N"/>
</dbReference>
<evidence type="ECO:0000313" key="7">
    <source>
        <dbReference type="Proteomes" id="UP000182130"/>
    </source>
</evidence>
<dbReference type="OrthoDB" id="9775082at2"/>
<dbReference type="SUPFAM" id="SSF56176">
    <property type="entry name" value="FAD-binding/transporter-associated domain-like"/>
    <property type="match status" value="1"/>
</dbReference>
<dbReference type="EMBL" id="FNEI01000002">
    <property type="protein sequence ID" value="SDI34812.1"/>
    <property type="molecule type" value="Genomic_DNA"/>
</dbReference>
<dbReference type="STRING" id="1045773.SAMN05216555_10238"/>
<dbReference type="InterPro" id="IPR012951">
    <property type="entry name" value="BBE"/>
</dbReference>
<proteinExistence type="inferred from homology"/>
<name>A0A1G8JUC6_9MICC</name>
<evidence type="ECO:0000256" key="5">
    <source>
        <dbReference type="ARBA" id="ARBA00023002"/>
    </source>
</evidence>
<dbReference type="Proteomes" id="UP000182130">
    <property type="component" value="Unassembled WGS sequence"/>
</dbReference>
<dbReference type="InterPro" id="IPR050416">
    <property type="entry name" value="FAD-linked_Oxidoreductase"/>
</dbReference>
<dbReference type="PANTHER" id="PTHR42973">
    <property type="entry name" value="BINDING OXIDOREDUCTASE, PUTATIVE (AFU_ORTHOLOGUE AFUA_1G17690)-RELATED"/>
    <property type="match status" value="1"/>
</dbReference>
<dbReference type="Gene3D" id="3.30.43.10">
    <property type="entry name" value="Uridine Diphospho-n-acetylenolpyruvylglucosamine Reductase, domain 2"/>
    <property type="match status" value="1"/>
</dbReference>
<reference evidence="7" key="1">
    <citation type="submission" date="2016-10" db="EMBL/GenBank/DDBJ databases">
        <authorList>
            <person name="Varghese N."/>
            <person name="Submissions S."/>
        </authorList>
    </citation>
    <scope>NUCLEOTIDE SEQUENCE [LARGE SCALE GENOMIC DNA]</scope>
    <source>
        <strain evidence="7">CGMCC 1.10783</strain>
    </source>
</reference>
<dbReference type="InterPro" id="IPR016166">
    <property type="entry name" value="FAD-bd_PCMH"/>
</dbReference>
<evidence type="ECO:0000313" key="6">
    <source>
        <dbReference type="EMBL" id="SDI34812.1"/>
    </source>
</evidence>
<keyword evidence="7" id="KW-1185">Reference proteome</keyword>
<dbReference type="InterPro" id="IPR016169">
    <property type="entry name" value="FAD-bd_PCMH_sub2"/>
</dbReference>
<gene>
    <name evidence="6" type="ORF">SAMN05216555_10238</name>
</gene>
<dbReference type="PROSITE" id="PS51387">
    <property type="entry name" value="FAD_PCMH"/>
    <property type="match status" value="1"/>
</dbReference>
<dbReference type="GO" id="GO:0016491">
    <property type="term" value="F:oxidoreductase activity"/>
    <property type="evidence" value="ECO:0007669"/>
    <property type="project" value="UniProtKB-KW"/>
</dbReference>
<comment type="cofactor">
    <cofactor evidence="1">
        <name>FAD</name>
        <dbReference type="ChEBI" id="CHEBI:57692"/>
    </cofactor>
</comment>
<dbReference type="Pfam" id="PF08031">
    <property type="entry name" value="BBE"/>
    <property type="match status" value="1"/>
</dbReference>
<accession>A0A1G8JUC6</accession>
<evidence type="ECO:0000256" key="1">
    <source>
        <dbReference type="ARBA" id="ARBA00001974"/>
    </source>
</evidence>